<comment type="subcellular location">
    <subcellularLocation>
        <location evidence="1">Cell inner membrane</location>
        <topology evidence="1">Peripheral membrane protein</topology>
        <orientation evidence="1">Cytoplasmic side</orientation>
    </subcellularLocation>
</comment>
<dbReference type="SMART" id="SM01234">
    <property type="entry name" value="Haemolytic"/>
    <property type="match status" value="1"/>
</dbReference>
<dbReference type="GO" id="GO:0005886">
    <property type="term" value="C:plasma membrane"/>
    <property type="evidence" value="ECO:0007669"/>
    <property type="project" value="UniProtKB-SubCell"/>
</dbReference>
<dbReference type="KEGG" id="bsb:Bresu_0604"/>
<keyword evidence="1" id="KW-0472">Membrane</keyword>
<dbReference type="PANTHER" id="PTHR33383">
    <property type="entry name" value="MEMBRANE PROTEIN INSERTION EFFICIENCY FACTOR-RELATED"/>
    <property type="match status" value="1"/>
</dbReference>
<dbReference type="InterPro" id="IPR002696">
    <property type="entry name" value="Membr_insert_effic_factor_YidD"/>
</dbReference>
<dbReference type="eggNOG" id="COG0759">
    <property type="taxonomic scope" value="Bacteria"/>
</dbReference>
<sequence>MTDHGPPLETPVTLYERGVRAAHRGYKLTLSPFFGQSCRFLPTCSDYGRDALIRHGLRKGGWLTLRRLCKCHPFGGSGYDPVPAKDAPPLETEDR</sequence>
<gene>
    <name evidence="3" type="ordered locus">Bresu_0604</name>
</gene>
<evidence type="ECO:0000313" key="4">
    <source>
        <dbReference type="Proteomes" id="UP000002696"/>
    </source>
</evidence>
<dbReference type="RefSeq" id="WP_013268022.1">
    <property type="nucleotide sequence ID" value="NC_014375.1"/>
</dbReference>
<dbReference type="AlphaFoldDB" id="D9QL63"/>
<protein>
    <recommendedName>
        <fullName evidence="1">Putative membrane protein insertion efficiency factor</fullName>
    </recommendedName>
</protein>
<keyword evidence="1" id="KW-0997">Cell inner membrane</keyword>
<dbReference type="Proteomes" id="UP000002696">
    <property type="component" value="Chromosome"/>
</dbReference>
<dbReference type="InParanoid" id="D9QL63"/>
<feature type="region of interest" description="Disordered" evidence="2">
    <location>
        <begin position="76"/>
        <end position="95"/>
    </location>
</feature>
<comment type="function">
    <text evidence="1">Could be involved in insertion of integral membrane proteins into the membrane.</text>
</comment>
<dbReference type="BioCyc" id="BSUB633149:G1GM8-604-MONOMER"/>
<dbReference type="EMBL" id="CP002102">
    <property type="protein sequence ID" value="ADK99918.1"/>
    <property type="molecule type" value="Genomic_DNA"/>
</dbReference>
<keyword evidence="4" id="KW-1185">Reference proteome</keyword>
<name>D9QL63_BRESC</name>
<keyword evidence="1" id="KW-1003">Cell membrane</keyword>
<dbReference type="HAMAP" id="MF_00386">
    <property type="entry name" value="UPF0161_YidD"/>
    <property type="match status" value="1"/>
</dbReference>
<evidence type="ECO:0000313" key="3">
    <source>
        <dbReference type="EMBL" id="ADK99918.1"/>
    </source>
</evidence>
<evidence type="ECO:0000256" key="2">
    <source>
        <dbReference type="SAM" id="MobiDB-lite"/>
    </source>
</evidence>
<dbReference type="HOGENOM" id="CLU_144811_2_2_5"/>
<dbReference type="FunCoup" id="D9QL63">
    <property type="interactions" value="269"/>
</dbReference>
<organism evidence="3 4">
    <name type="scientific">Brevundimonas subvibrioides (strain ATCC 15264 / DSM 4735 / LMG 14903 / NBRC 16000 / CB 81)</name>
    <name type="common">Caulobacter subvibrioides</name>
    <dbReference type="NCBI Taxonomy" id="633149"/>
    <lineage>
        <taxon>Bacteria</taxon>
        <taxon>Pseudomonadati</taxon>
        <taxon>Pseudomonadota</taxon>
        <taxon>Alphaproteobacteria</taxon>
        <taxon>Caulobacterales</taxon>
        <taxon>Caulobacteraceae</taxon>
        <taxon>Brevundimonas</taxon>
    </lineage>
</organism>
<dbReference type="NCBIfam" id="TIGR00278">
    <property type="entry name" value="membrane protein insertion efficiency factor YidD"/>
    <property type="match status" value="1"/>
</dbReference>
<dbReference type="STRING" id="633149.Bresu_0604"/>
<evidence type="ECO:0000256" key="1">
    <source>
        <dbReference type="HAMAP-Rule" id="MF_00386"/>
    </source>
</evidence>
<dbReference type="PANTHER" id="PTHR33383:SF1">
    <property type="entry name" value="MEMBRANE PROTEIN INSERTION EFFICIENCY FACTOR-RELATED"/>
    <property type="match status" value="1"/>
</dbReference>
<proteinExistence type="inferred from homology"/>
<dbReference type="OrthoDB" id="9801753at2"/>
<reference evidence="4" key="1">
    <citation type="journal article" date="2011" name="J. Bacteriol.">
        <title>Genome sequences of eight morphologically diverse alphaproteobacteria.</title>
        <authorList>
            <consortium name="US DOE Joint Genome Institute"/>
            <person name="Brown P.J."/>
            <person name="Kysela D.T."/>
            <person name="Buechlein A."/>
            <person name="Hemmerich C."/>
            <person name="Brun Y.V."/>
        </authorList>
    </citation>
    <scope>NUCLEOTIDE SEQUENCE [LARGE SCALE GENOMIC DNA]</scope>
    <source>
        <strain evidence="4">ATCC 15264 / DSM 4735 / LMG 14903 / NBRC 16000 / CB 81</strain>
    </source>
</reference>
<dbReference type="Pfam" id="PF01809">
    <property type="entry name" value="YidD"/>
    <property type="match status" value="1"/>
</dbReference>
<comment type="similarity">
    <text evidence="1">Belongs to the UPF0161 family.</text>
</comment>
<accession>D9QL63</accession>